<evidence type="ECO:0000256" key="1">
    <source>
        <dbReference type="ARBA" id="ARBA00022833"/>
    </source>
</evidence>
<dbReference type="Proteomes" id="UP000035763">
    <property type="component" value="Unassembled WGS sequence"/>
</dbReference>
<evidence type="ECO:0000313" key="2">
    <source>
        <dbReference type="EMBL" id="CCH71943.1"/>
    </source>
</evidence>
<comment type="caution">
    <text evidence="2">The sequence shown here is derived from an EMBL/GenBank/DDBJ whole genome shotgun (WGS) entry which is preliminary data.</text>
</comment>
<keyword evidence="3" id="KW-1185">Reference proteome</keyword>
<reference evidence="2 3" key="1">
    <citation type="journal article" date="2013" name="ISME J.">
        <title>A metabolic model for members of the genus Tetrasphaera involved in enhanced biological phosphorus removal.</title>
        <authorList>
            <person name="Kristiansen R."/>
            <person name="Nguyen H.T.T."/>
            <person name="Saunders A.M."/>
            <person name="Nielsen J.L."/>
            <person name="Wimmer R."/>
            <person name="Le V.Q."/>
            <person name="McIlroy S.J."/>
            <person name="Petrovski S."/>
            <person name="Seviour R.J."/>
            <person name="Calteau A."/>
            <person name="Nielsen K.L."/>
            <person name="Nielsen P.H."/>
        </authorList>
    </citation>
    <scope>NUCLEOTIDE SEQUENCE [LARGE SCALE GENOMIC DNA]</scope>
    <source>
        <strain evidence="2 3">Ben110</strain>
    </source>
</reference>
<dbReference type="AlphaFoldDB" id="W6JSK6"/>
<dbReference type="InterPro" id="IPR003737">
    <property type="entry name" value="GlcNAc_PI_deacetylase-related"/>
</dbReference>
<dbReference type="Pfam" id="PF02585">
    <property type="entry name" value="PIG-L"/>
    <property type="match status" value="1"/>
</dbReference>
<dbReference type="InterPro" id="IPR024078">
    <property type="entry name" value="LmbE-like_dom_sf"/>
</dbReference>
<name>W6JSK6_9MICO</name>
<evidence type="ECO:0008006" key="4">
    <source>
        <dbReference type="Google" id="ProtNLM"/>
    </source>
</evidence>
<evidence type="ECO:0000313" key="3">
    <source>
        <dbReference type="Proteomes" id="UP000035763"/>
    </source>
</evidence>
<proteinExistence type="predicted"/>
<accession>W6JSK6</accession>
<dbReference type="PANTHER" id="PTHR12993">
    <property type="entry name" value="N-ACETYLGLUCOSAMINYL-PHOSPHATIDYLINOSITOL DE-N-ACETYLASE-RELATED"/>
    <property type="match status" value="1"/>
</dbReference>
<dbReference type="SUPFAM" id="SSF102588">
    <property type="entry name" value="LmbE-like"/>
    <property type="match status" value="1"/>
</dbReference>
<protein>
    <recommendedName>
        <fullName evidence="4">LmbE family protein</fullName>
    </recommendedName>
</protein>
<keyword evidence="1" id="KW-0862">Zinc</keyword>
<dbReference type="PANTHER" id="PTHR12993:SF28">
    <property type="entry name" value="LMBE FAMILY PROTEIN"/>
    <property type="match status" value="1"/>
</dbReference>
<organism evidence="2 3">
    <name type="scientific">Nostocoides australiense Ben110</name>
    <dbReference type="NCBI Taxonomy" id="1193182"/>
    <lineage>
        <taxon>Bacteria</taxon>
        <taxon>Bacillati</taxon>
        <taxon>Actinomycetota</taxon>
        <taxon>Actinomycetes</taxon>
        <taxon>Micrococcales</taxon>
        <taxon>Intrasporangiaceae</taxon>
        <taxon>Nostocoides</taxon>
    </lineage>
</organism>
<dbReference type="RefSeq" id="WP_048696920.1">
    <property type="nucleotide sequence ID" value="NZ_HG764815.1"/>
</dbReference>
<dbReference type="STRING" id="1193182.BN11_1200021"/>
<dbReference type="Gene3D" id="3.40.50.10320">
    <property type="entry name" value="LmbE-like"/>
    <property type="match status" value="1"/>
</dbReference>
<gene>
    <name evidence="2" type="ORF">BN11_1200021</name>
</gene>
<dbReference type="GO" id="GO:0016137">
    <property type="term" value="P:glycoside metabolic process"/>
    <property type="evidence" value="ECO:0007669"/>
    <property type="project" value="UniProtKB-ARBA"/>
</dbReference>
<dbReference type="EMBL" id="CAJA01000025">
    <property type="protein sequence ID" value="CCH71943.1"/>
    <property type="molecule type" value="Genomic_DNA"/>
</dbReference>
<sequence length="253" mass="27351">MTPPGPPSGPHSGPPELTVLDEAFDCVLCVVAHPDDIEYGTSAAVARWTGAGKTVTYWLATRGEAGIDNLHPDQAGPVREAEQRAAGRAVGVEIVEFGSYRDGIVEYGLDLRRDIAREIRRRRPGLVVTGDYHDRFVAGMLNQADHRAVGQACADAVADAGNRWIFPELLDEGLEPHHVPLLAFAGTATPTHYVDVTATFTAAVASLEEHDTYNRVLPEQFPKPAQLLGMVLGSVKPAPDVDYALLLDVVERR</sequence>
<dbReference type="GO" id="GO:0016811">
    <property type="term" value="F:hydrolase activity, acting on carbon-nitrogen (but not peptide) bonds, in linear amides"/>
    <property type="evidence" value="ECO:0007669"/>
    <property type="project" value="TreeGrafter"/>
</dbReference>
<dbReference type="OrthoDB" id="3514174at2"/>